<dbReference type="InterPro" id="IPR013726">
    <property type="entry name" value="Mitofissin"/>
</dbReference>
<dbReference type="PANTHER" id="PTHR28075">
    <property type="entry name" value="CHROMOSOME 16, WHOLE GENOME SHOTGUN SEQUENCE"/>
    <property type="match status" value="1"/>
</dbReference>
<sequence length="72" mass="7909">MVGRLVHYAADAVLISAVLAGIRRSTGLTFKQESIESKEIRSGINTYLGIGERVFDFGASILASTNYFERKL</sequence>
<dbReference type="GO" id="GO:0005737">
    <property type="term" value="C:cytoplasm"/>
    <property type="evidence" value="ECO:0007669"/>
    <property type="project" value="TreeGrafter"/>
</dbReference>
<evidence type="ECO:0000313" key="1">
    <source>
        <dbReference type="EMBL" id="KAJ1929002.1"/>
    </source>
</evidence>
<dbReference type="AlphaFoldDB" id="A0A9W8AJ55"/>
<dbReference type="Pfam" id="PF08520">
    <property type="entry name" value="Mitofissin"/>
    <property type="match status" value="1"/>
</dbReference>
<reference evidence="1" key="1">
    <citation type="submission" date="2022-07" db="EMBL/GenBank/DDBJ databases">
        <title>Phylogenomic reconstructions and comparative analyses of Kickxellomycotina fungi.</title>
        <authorList>
            <person name="Reynolds N.K."/>
            <person name="Stajich J.E."/>
            <person name="Barry K."/>
            <person name="Grigoriev I.V."/>
            <person name="Crous P."/>
            <person name="Smith M.E."/>
        </authorList>
    </citation>
    <scope>NUCLEOTIDE SEQUENCE</scope>
    <source>
        <strain evidence="1">RSA 861</strain>
    </source>
</reference>
<name>A0A9W8AJ55_9FUNG</name>
<evidence type="ECO:0008006" key="3">
    <source>
        <dbReference type="Google" id="ProtNLM"/>
    </source>
</evidence>
<comment type="caution">
    <text evidence="1">The sequence shown here is derived from an EMBL/GenBank/DDBJ whole genome shotgun (WGS) entry which is preliminary data.</text>
</comment>
<protein>
    <recommendedName>
        <fullName evidence="3">DUF1748-domain-containing protein</fullName>
    </recommendedName>
</protein>
<dbReference type="OrthoDB" id="16824at2759"/>
<keyword evidence="2" id="KW-1185">Reference proteome</keyword>
<proteinExistence type="predicted"/>
<gene>
    <name evidence="1" type="ORF">IWQ60_001545</name>
</gene>
<dbReference type="EMBL" id="JANBPT010000051">
    <property type="protein sequence ID" value="KAJ1929002.1"/>
    <property type="molecule type" value="Genomic_DNA"/>
</dbReference>
<accession>A0A9W8AJ55</accession>
<organism evidence="1 2">
    <name type="scientific">Tieghemiomyces parasiticus</name>
    <dbReference type="NCBI Taxonomy" id="78921"/>
    <lineage>
        <taxon>Eukaryota</taxon>
        <taxon>Fungi</taxon>
        <taxon>Fungi incertae sedis</taxon>
        <taxon>Zoopagomycota</taxon>
        <taxon>Kickxellomycotina</taxon>
        <taxon>Dimargaritomycetes</taxon>
        <taxon>Dimargaritales</taxon>
        <taxon>Dimargaritaceae</taxon>
        <taxon>Tieghemiomyces</taxon>
    </lineage>
</organism>
<dbReference type="PANTHER" id="PTHR28075:SF1">
    <property type="entry name" value="DUF1748-DOMAIN-CONTAINING PROTEIN"/>
    <property type="match status" value="1"/>
</dbReference>
<dbReference type="Proteomes" id="UP001150569">
    <property type="component" value="Unassembled WGS sequence"/>
</dbReference>
<evidence type="ECO:0000313" key="2">
    <source>
        <dbReference type="Proteomes" id="UP001150569"/>
    </source>
</evidence>